<proteinExistence type="inferred from homology"/>
<keyword evidence="3 7" id="KW-0378">Hydrolase</keyword>
<dbReference type="PANTHER" id="PTHR11717:SF7">
    <property type="entry name" value="LOW MOLECULAR WEIGHT PHOSPHOTYROSINE PROTEIN PHOSPHATASE"/>
    <property type="match status" value="1"/>
</dbReference>
<feature type="active site" evidence="5">
    <location>
        <position position="14"/>
    </location>
</feature>
<organism evidence="7 8">
    <name type="scientific">Sphingomonas kyeonggiensis</name>
    <dbReference type="NCBI Taxonomy" id="1268553"/>
    <lineage>
        <taxon>Bacteria</taxon>
        <taxon>Pseudomonadati</taxon>
        <taxon>Pseudomonadota</taxon>
        <taxon>Alphaproteobacteria</taxon>
        <taxon>Sphingomonadales</taxon>
        <taxon>Sphingomonadaceae</taxon>
        <taxon>Sphingomonas</taxon>
    </lineage>
</organism>
<dbReference type="Proteomes" id="UP000575241">
    <property type="component" value="Unassembled WGS sequence"/>
</dbReference>
<evidence type="ECO:0000256" key="5">
    <source>
        <dbReference type="PIRSR" id="PIRSR617867-1"/>
    </source>
</evidence>
<dbReference type="InterPro" id="IPR023485">
    <property type="entry name" value="Ptyr_pPase"/>
</dbReference>
<accession>A0A7W7K490</accession>
<dbReference type="InterPro" id="IPR050438">
    <property type="entry name" value="LMW_PTPase"/>
</dbReference>
<comment type="similarity">
    <text evidence="1">Belongs to the low molecular weight phosphotyrosine protein phosphatase family.</text>
</comment>
<reference evidence="7 8" key="1">
    <citation type="submission" date="2020-08" db="EMBL/GenBank/DDBJ databases">
        <title>Functional genomics of gut bacteria from endangered species of beetles.</title>
        <authorList>
            <person name="Carlos-Shanley C."/>
        </authorList>
    </citation>
    <scope>NUCLEOTIDE SEQUENCE [LARGE SCALE GENOMIC DNA]</scope>
    <source>
        <strain evidence="7 8">S00224</strain>
    </source>
</reference>
<dbReference type="Gene3D" id="3.40.50.2300">
    <property type="match status" value="1"/>
</dbReference>
<evidence type="ECO:0000256" key="2">
    <source>
        <dbReference type="ARBA" id="ARBA00013064"/>
    </source>
</evidence>
<dbReference type="Pfam" id="PF01451">
    <property type="entry name" value="LMWPc"/>
    <property type="match status" value="1"/>
</dbReference>
<evidence type="ECO:0000313" key="7">
    <source>
        <dbReference type="EMBL" id="MBB4840713.1"/>
    </source>
</evidence>
<protein>
    <recommendedName>
        <fullName evidence="2">protein-tyrosine-phosphatase</fullName>
        <ecNumber evidence="2">3.1.3.48</ecNumber>
    </recommendedName>
</protein>
<dbReference type="InterPro" id="IPR017867">
    <property type="entry name" value="Tyr_phospatase_low_mol_wt"/>
</dbReference>
<name>A0A7W7K490_9SPHN</name>
<dbReference type="EMBL" id="JACHLN010000003">
    <property type="protein sequence ID" value="MBB4840713.1"/>
    <property type="molecule type" value="Genomic_DNA"/>
</dbReference>
<dbReference type="AlphaFoldDB" id="A0A7W7K490"/>
<dbReference type="EC" id="3.1.3.48" evidence="2"/>
<dbReference type="SMART" id="SM00226">
    <property type="entry name" value="LMWPc"/>
    <property type="match status" value="1"/>
</dbReference>
<evidence type="ECO:0000313" key="8">
    <source>
        <dbReference type="Proteomes" id="UP000575241"/>
    </source>
</evidence>
<feature type="domain" description="Phosphotyrosine protein phosphatase I" evidence="6">
    <location>
        <begin position="2"/>
        <end position="149"/>
    </location>
</feature>
<gene>
    <name evidence="7" type="ORF">HNP52_003805</name>
</gene>
<evidence type="ECO:0000256" key="4">
    <source>
        <dbReference type="ARBA" id="ARBA00022912"/>
    </source>
</evidence>
<dbReference type="InterPro" id="IPR036196">
    <property type="entry name" value="Ptyr_pPase_sf"/>
</dbReference>
<feature type="active site" description="Nucleophile" evidence="5">
    <location>
        <position position="8"/>
    </location>
</feature>
<dbReference type="PANTHER" id="PTHR11717">
    <property type="entry name" value="LOW MOLECULAR WEIGHT PROTEIN TYROSINE PHOSPHATASE"/>
    <property type="match status" value="1"/>
</dbReference>
<dbReference type="SUPFAM" id="SSF52788">
    <property type="entry name" value="Phosphotyrosine protein phosphatases I"/>
    <property type="match status" value="1"/>
</dbReference>
<sequence length="153" mass="16361">MTSVLFVCLGNICRSPLAEGALRAAAARAGLELTVDSAGTGGWHAGERPDPRAQAAAVRHGTDISGQRARQVRPEDFRRFDHVFALDRQNLRDLQAILPADATAELGLLMDLVQGREGSSVADPYYGEDSDFDVTWDDVSAAADVLVARLGGR</sequence>
<keyword evidence="8" id="KW-1185">Reference proteome</keyword>
<evidence type="ECO:0000256" key="1">
    <source>
        <dbReference type="ARBA" id="ARBA00011063"/>
    </source>
</evidence>
<dbReference type="GO" id="GO:0004725">
    <property type="term" value="F:protein tyrosine phosphatase activity"/>
    <property type="evidence" value="ECO:0007669"/>
    <property type="project" value="UniProtKB-EC"/>
</dbReference>
<feature type="active site" description="Proton donor" evidence="5">
    <location>
        <position position="123"/>
    </location>
</feature>
<dbReference type="CDD" id="cd16343">
    <property type="entry name" value="LMWPTP"/>
    <property type="match status" value="1"/>
</dbReference>
<dbReference type="RefSeq" id="WP_184169151.1">
    <property type="nucleotide sequence ID" value="NZ_JACHLN010000003.1"/>
</dbReference>
<dbReference type="PRINTS" id="PR00719">
    <property type="entry name" value="LMWPTPASE"/>
</dbReference>
<keyword evidence="4" id="KW-0904">Protein phosphatase</keyword>
<evidence type="ECO:0000259" key="6">
    <source>
        <dbReference type="SMART" id="SM00226"/>
    </source>
</evidence>
<evidence type="ECO:0000256" key="3">
    <source>
        <dbReference type="ARBA" id="ARBA00022801"/>
    </source>
</evidence>
<comment type="caution">
    <text evidence="7">The sequence shown here is derived from an EMBL/GenBank/DDBJ whole genome shotgun (WGS) entry which is preliminary data.</text>
</comment>